<organism evidence="3 4">
    <name type="scientific">Rhodofomes roseus</name>
    <dbReference type="NCBI Taxonomy" id="34475"/>
    <lineage>
        <taxon>Eukaryota</taxon>
        <taxon>Fungi</taxon>
        <taxon>Dikarya</taxon>
        <taxon>Basidiomycota</taxon>
        <taxon>Agaricomycotina</taxon>
        <taxon>Agaricomycetes</taxon>
        <taxon>Polyporales</taxon>
        <taxon>Rhodofomes</taxon>
    </lineage>
</organism>
<keyword evidence="4" id="KW-1185">Reference proteome</keyword>
<sequence>MWWILRQSRTGIANTDYILGRLTIYSISIGLLTCFCTLLCIILYALLPPSRKFAFVAVYFILPKLLLNSMLATLNVRQCTKTAAPNEFTVTTATHRELGTPNGPFSTVVEVLHRRRESLSRTHVVSSPAPGIYIHVDHHVHKDADYPHGAEVDQQEMSTEGHQVLWAV</sequence>
<comment type="caution">
    <text evidence="3">The sequence shown here is derived from an EMBL/GenBank/DDBJ whole genome shotgun (WGS) entry which is preliminary data.</text>
</comment>
<feature type="transmembrane region" description="Helical" evidence="1">
    <location>
        <begin position="22"/>
        <end position="47"/>
    </location>
</feature>
<proteinExistence type="predicted"/>
<evidence type="ECO:0000313" key="3">
    <source>
        <dbReference type="EMBL" id="KAH9831929.1"/>
    </source>
</evidence>
<dbReference type="InterPro" id="IPR045339">
    <property type="entry name" value="DUF6534"/>
</dbReference>
<dbReference type="Proteomes" id="UP000814176">
    <property type="component" value="Unassembled WGS sequence"/>
</dbReference>
<accession>A0ABQ8K4Q8</accession>
<dbReference type="RefSeq" id="XP_047774975.1">
    <property type="nucleotide sequence ID" value="XM_047924781.1"/>
</dbReference>
<gene>
    <name evidence="3" type="ORF">C8Q71DRAFT_778649</name>
</gene>
<keyword evidence="1" id="KW-0812">Transmembrane</keyword>
<protein>
    <recommendedName>
        <fullName evidence="2">DUF6534 domain-containing protein</fullName>
    </recommendedName>
</protein>
<dbReference type="GeneID" id="72005513"/>
<name>A0ABQ8K4Q8_9APHY</name>
<feature type="domain" description="DUF6534" evidence="2">
    <location>
        <begin position="1"/>
        <end position="78"/>
    </location>
</feature>
<evidence type="ECO:0000313" key="4">
    <source>
        <dbReference type="Proteomes" id="UP000814176"/>
    </source>
</evidence>
<reference evidence="3 4" key="1">
    <citation type="journal article" date="2021" name="Environ. Microbiol.">
        <title>Gene family expansions and transcriptome signatures uncover fungal adaptations to wood decay.</title>
        <authorList>
            <person name="Hage H."/>
            <person name="Miyauchi S."/>
            <person name="Viragh M."/>
            <person name="Drula E."/>
            <person name="Min B."/>
            <person name="Chaduli D."/>
            <person name="Navarro D."/>
            <person name="Favel A."/>
            <person name="Norest M."/>
            <person name="Lesage-Meessen L."/>
            <person name="Balint B."/>
            <person name="Merenyi Z."/>
            <person name="de Eugenio L."/>
            <person name="Morin E."/>
            <person name="Martinez A.T."/>
            <person name="Baldrian P."/>
            <person name="Stursova M."/>
            <person name="Martinez M.J."/>
            <person name="Novotny C."/>
            <person name="Magnuson J.K."/>
            <person name="Spatafora J.W."/>
            <person name="Maurice S."/>
            <person name="Pangilinan J."/>
            <person name="Andreopoulos W."/>
            <person name="LaButti K."/>
            <person name="Hundley H."/>
            <person name="Na H."/>
            <person name="Kuo A."/>
            <person name="Barry K."/>
            <person name="Lipzen A."/>
            <person name="Henrissat B."/>
            <person name="Riley R."/>
            <person name="Ahrendt S."/>
            <person name="Nagy L.G."/>
            <person name="Grigoriev I.V."/>
            <person name="Martin F."/>
            <person name="Rosso M.N."/>
        </authorList>
    </citation>
    <scope>NUCLEOTIDE SEQUENCE [LARGE SCALE GENOMIC DNA]</scope>
    <source>
        <strain evidence="3 4">CIRM-BRFM 1785</strain>
    </source>
</reference>
<dbReference type="EMBL" id="JADCUA010000023">
    <property type="protein sequence ID" value="KAH9831929.1"/>
    <property type="molecule type" value="Genomic_DNA"/>
</dbReference>
<evidence type="ECO:0000259" key="2">
    <source>
        <dbReference type="Pfam" id="PF20152"/>
    </source>
</evidence>
<dbReference type="Pfam" id="PF20152">
    <property type="entry name" value="DUF6534"/>
    <property type="match status" value="1"/>
</dbReference>
<keyword evidence="1" id="KW-1133">Transmembrane helix</keyword>
<feature type="transmembrane region" description="Helical" evidence="1">
    <location>
        <begin position="53"/>
        <end position="74"/>
    </location>
</feature>
<evidence type="ECO:0000256" key="1">
    <source>
        <dbReference type="SAM" id="Phobius"/>
    </source>
</evidence>
<keyword evidence="1" id="KW-0472">Membrane</keyword>